<evidence type="ECO:0000313" key="1">
    <source>
        <dbReference type="EMBL" id="GAA4044684.1"/>
    </source>
</evidence>
<keyword evidence="2" id="KW-1185">Reference proteome</keyword>
<gene>
    <name evidence="1" type="ORF">GCM10022388_07440</name>
</gene>
<name>A0ABP7UJ83_9FLAO</name>
<dbReference type="RefSeq" id="WP_345090874.1">
    <property type="nucleotide sequence ID" value="NZ_BAABCS010000005.1"/>
</dbReference>
<evidence type="ECO:0000313" key="2">
    <source>
        <dbReference type="Proteomes" id="UP001500426"/>
    </source>
</evidence>
<protein>
    <recommendedName>
        <fullName evidence="3">DUF4468 domain-containing protein</fullName>
    </recommendedName>
</protein>
<accession>A0ABP7UJ83</accession>
<dbReference type="EMBL" id="BAABCS010000005">
    <property type="protein sequence ID" value="GAA4044684.1"/>
    <property type="molecule type" value="Genomic_DNA"/>
</dbReference>
<reference evidence="2" key="1">
    <citation type="journal article" date="2019" name="Int. J. Syst. Evol. Microbiol.">
        <title>The Global Catalogue of Microorganisms (GCM) 10K type strain sequencing project: providing services to taxonomists for standard genome sequencing and annotation.</title>
        <authorList>
            <consortium name="The Broad Institute Genomics Platform"/>
            <consortium name="The Broad Institute Genome Sequencing Center for Infectious Disease"/>
            <person name="Wu L."/>
            <person name="Ma J."/>
        </authorList>
    </citation>
    <scope>NUCLEOTIDE SEQUENCE [LARGE SCALE GENOMIC DNA]</scope>
    <source>
        <strain evidence="2">JCM 17068</strain>
    </source>
</reference>
<evidence type="ECO:0008006" key="3">
    <source>
        <dbReference type="Google" id="ProtNLM"/>
    </source>
</evidence>
<organism evidence="1 2">
    <name type="scientific">Flavobacterium chungnamense</name>
    <dbReference type="NCBI Taxonomy" id="706182"/>
    <lineage>
        <taxon>Bacteria</taxon>
        <taxon>Pseudomonadati</taxon>
        <taxon>Bacteroidota</taxon>
        <taxon>Flavobacteriia</taxon>
        <taxon>Flavobacteriales</taxon>
        <taxon>Flavobacteriaceae</taxon>
        <taxon>Flavobacterium</taxon>
    </lineage>
</organism>
<proteinExistence type="predicted"/>
<dbReference type="Proteomes" id="UP001500426">
    <property type="component" value="Unassembled WGS sequence"/>
</dbReference>
<comment type="caution">
    <text evidence="1">The sequence shown here is derived from an EMBL/GenBank/DDBJ whole genome shotgun (WGS) entry which is preliminary data.</text>
</comment>
<sequence length="250" mass="28873">MKKYYLLFLLLSAIGFSQNLNDYKYAMVPSKFNFLKEENMYNLNALTKLFMEKYGFETYLSNETAPDDFIANNCNKVFVDVIPNNNFFTTRVKVVIKDCRGTILYTSEEGTSKDKEYKVAYNQALRMAFDSFSILKTHKYQPSQKSLGMIGEPAPAKVNVEKVVVTSENVKVYTSKVDNSSLFVQPITNGFQIIDSEPKVIYKIFNTSTKDVYIATKGTIQGVFFSKNNEWFFEYYQNDKLVTEKVEVKF</sequence>